<dbReference type="EMBL" id="BAAAQB010000034">
    <property type="protein sequence ID" value="GAA2137907.1"/>
    <property type="molecule type" value="Genomic_DNA"/>
</dbReference>
<organism evidence="1 2">
    <name type="scientific">Arthrobacter humicola</name>
    <dbReference type="NCBI Taxonomy" id="409291"/>
    <lineage>
        <taxon>Bacteria</taxon>
        <taxon>Bacillati</taxon>
        <taxon>Actinomycetota</taxon>
        <taxon>Actinomycetes</taxon>
        <taxon>Micrococcales</taxon>
        <taxon>Micrococcaceae</taxon>
        <taxon>Arthrobacter</taxon>
    </lineage>
</organism>
<proteinExistence type="predicted"/>
<dbReference type="RefSeq" id="WP_344365922.1">
    <property type="nucleotide sequence ID" value="NZ_BAAAQB010000034.1"/>
</dbReference>
<name>A0ABP5KYL1_9MICC</name>
<accession>A0ABP5KYL1</accession>
<dbReference type="SUPFAM" id="SSF49899">
    <property type="entry name" value="Concanavalin A-like lectins/glucanases"/>
    <property type="match status" value="1"/>
</dbReference>
<keyword evidence="2" id="KW-1185">Reference proteome</keyword>
<evidence type="ECO:0000313" key="1">
    <source>
        <dbReference type="EMBL" id="GAA2137907.1"/>
    </source>
</evidence>
<dbReference type="Proteomes" id="UP001500102">
    <property type="component" value="Unassembled WGS sequence"/>
</dbReference>
<dbReference type="Gene3D" id="2.60.120.200">
    <property type="match status" value="1"/>
</dbReference>
<evidence type="ECO:0000313" key="2">
    <source>
        <dbReference type="Proteomes" id="UP001500102"/>
    </source>
</evidence>
<reference evidence="2" key="1">
    <citation type="journal article" date="2019" name="Int. J. Syst. Evol. Microbiol.">
        <title>The Global Catalogue of Microorganisms (GCM) 10K type strain sequencing project: providing services to taxonomists for standard genome sequencing and annotation.</title>
        <authorList>
            <consortium name="The Broad Institute Genomics Platform"/>
            <consortium name="The Broad Institute Genome Sequencing Center for Infectious Disease"/>
            <person name="Wu L."/>
            <person name="Ma J."/>
        </authorList>
    </citation>
    <scope>NUCLEOTIDE SEQUENCE [LARGE SCALE GENOMIC DNA]</scope>
    <source>
        <strain evidence="2">JCM 15921</strain>
    </source>
</reference>
<dbReference type="InterPro" id="IPR013320">
    <property type="entry name" value="ConA-like_dom_sf"/>
</dbReference>
<sequence>MTTDSGSLANLSAPAFPSGTKTSYADGWFNITVIGVSGNDVPYFRFFSGSTRVADIYRYNSNGQLWLRVTAPDGTFVYTKLISSSITLSAWHHVSMRVTANGSTSTIQVWFDGVQRYSSTSVKMLGSSLSKVQLGAEHYRQKGDEYIDDVIIKRS</sequence>
<comment type="caution">
    <text evidence="1">The sequence shown here is derived from an EMBL/GenBank/DDBJ whole genome shotgun (WGS) entry which is preliminary data.</text>
</comment>
<protein>
    <recommendedName>
        <fullName evidence="3">LamG domain-containing protein</fullName>
    </recommendedName>
</protein>
<evidence type="ECO:0008006" key="3">
    <source>
        <dbReference type="Google" id="ProtNLM"/>
    </source>
</evidence>
<gene>
    <name evidence="1" type="ORF">GCM10009825_24020</name>
</gene>